<dbReference type="Proteomes" id="UP000324222">
    <property type="component" value="Unassembled WGS sequence"/>
</dbReference>
<dbReference type="EMBL" id="VSRR010003987">
    <property type="protein sequence ID" value="MPC38130.1"/>
    <property type="molecule type" value="Genomic_DNA"/>
</dbReference>
<reference evidence="1 2" key="1">
    <citation type="submission" date="2019-05" db="EMBL/GenBank/DDBJ databases">
        <title>Another draft genome of Portunus trituberculatus and its Hox gene families provides insights of decapod evolution.</title>
        <authorList>
            <person name="Jeong J.-H."/>
            <person name="Song I."/>
            <person name="Kim S."/>
            <person name="Choi T."/>
            <person name="Kim D."/>
            <person name="Ryu S."/>
            <person name="Kim W."/>
        </authorList>
    </citation>
    <scope>NUCLEOTIDE SEQUENCE [LARGE SCALE GENOMIC DNA]</scope>
    <source>
        <tissue evidence="1">Muscle</tissue>
    </source>
</reference>
<accession>A0A5B7ET98</accession>
<sequence length="73" mass="8107">MCDFLIVQRTSDRSQAVTVNAPKGVLPSGGVTRGCERWLHIATQRDGAGALRWCVLWEAEADLIDGLKKRRKV</sequence>
<evidence type="ECO:0000313" key="2">
    <source>
        <dbReference type="Proteomes" id="UP000324222"/>
    </source>
</evidence>
<protein>
    <submittedName>
        <fullName evidence="1">Uncharacterized protein</fullName>
    </submittedName>
</protein>
<proteinExistence type="predicted"/>
<gene>
    <name evidence="1" type="ORF">E2C01_031634</name>
</gene>
<keyword evidence="2" id="KW-1185">Reference proteome</keyword>
<organism evidence="1 2">
    <name type="scientific">Portunus trituberculatus</name>
    <name type="common">Swimming crab</name>
    <name type="synonym">Neptunus trituberculatus</name>
    <dbReference type="NCBI Taxonomy" id="210409"/>
    <lineage>
        <taxon>Eukaryota</taxon>
        <taxon>Metazoa</taxon>
        <taxon>Ecdysozoa</taxon>
        <taxon>Arthropoda</taxon>
        <taxon>Crustacea</taxon>
        <taxon>Multicrustacea</taxon>
        <taxon>Malacostraca</taxon>
        <taxon>Eumalacostraca</taxon>
        <taxon>Eucarida</taxon>
        <taxon>Decapoda</taxon>
        <taxon>Pleocyemata</taxon>
        <taxon>Brachyura</taxon>
        <taxon>Eubrachyura</taxon>
        <taxon>Portunoidea</taxon>
        <taxon>Portunidae</taxon>
        <taxon>Portuninae</taxon>
        <taxon>Portunus</taxon>
    </lineage>
</organism>
<evidence type="ECO:0000313" key="1">
    <source>
        <dbReference type="EMBL" id="MPC38130.1"/>
    </source>
</evidence>
<comment type="caution">
    <text evidence="1">The sequence shown here is derived from an EMBL/GenBank/DDBJ whole genome shotgun (WGS) entry which is preliminary data.</text>
</comment>
<dbReference type="AlphaFoldDB" id="A0A5B7ET98"/>
<name>A0A5B7ET98_PORTR</name>